<proteinExistence type="predicted"/>
<comment type="caution">
    <text evidence="2">The sequence shown here is derived from an EMBL/GenBank/DDBJ whole genome shotgun (WGS) entry which is preliminary data.</text>
</comment>
<organism evidence="2 3">
    <name type="scientific">Heracleum sosnowskyi</name>
    <dbReference type="NCBI Taxonomy" id="360622"/>
    <lineage>
        <taxon>Eukaryota</taxon>
        <taxon>Viridiplantae</taxon>
        <taxon>Streptophyta</taxon>
        <taxon>Embryophyta</taxon>
        <taxon>Tracheophyta</taxon>
        <taxon>Spermatophyta</taxon>
        <taxon>Magnoliopsida</taxon>
        <taxon>eudicotyledons</taxon>
        <taxon>Gunneridae</taxon>
        <taxon>Pentapetalae</taxon>
        <taxon>asterids</taxon>
        <taxon>campanulids</taxon>
        <taxon>Apiales</taxon>
        <taxon>Apiaceae</taxon>
        <taxon>Apioideae</taxon>
        <taxon>apioid superclade</taxon>
        <taxon>Tordylieae</taxon>
        <taxon>Tordyliinae</taxon>
        <taxon>Heracleum</taxon>
    </lineage>
</organism>
<dbReference type="AlphaFoldDB" id="A0AAD8HG21"/>
<feature type="compositionally biased region" description="Acidic residues" evidence="1">
    <location>
        <begin position="214"/>
        <end position="235"/>
    </location>
</feature>
<evidence type="ECO:0000313" key="2">
    <source>
        <dbReference type="EMBL" id="KAK1365699.1"/>
    </source>
</evidence>
<feature type="compositionally biased region" description="Basic and acidic residues" evidence="1">
    <location>
        <begin position="260"/>
        <end position="274"/>
    </location>
</feature>
<feature type="region of interest" description="Disordered" evidence="1">
    <location>
        <begin position="1"/>
        <end position="50"/>
    </location>
</feature>
<feature type="region of interest" description="Disordered" evidence="1">
    <location>
        <begin position="200"/>
        <end position="288"/>
    </location>
</feature>
<name>A0AAD8HG21_9APIA</name>
<dbReference type="EMBL" id="JAUIZM010000009">
    <property type="protein sequence ID" value="KAK1365699.1"/>
    <property type="molecule type" value="Genomic_DNA"/>
</dbReference>
<reference evidence="2" key="1">
    <citation type="submission" date="2023-02" db="EMBL/GenBank/DDBJ databases">
        <title>Genome of toxic invasive species Heracleum sosnowskyi carries increased number of genes despite the absence of recent whole-genome duplications.</title>
        <authorList>
            <person name="Schelkunov M."/>
            <person name="Shtratnikova V."/>
            <person name="Makarenko M."/>
            <person name="Klepikova A."/>
            <person name="Omelchenko D."/>
            <person name="Novikova G."/>
            <person name="Obukhova E."/>
            <person name="Bogdanov V."/>
            <person name="Penin A."/>
            <person name="Logacheva M."/>
        </authorList>
    </citation>
    <scope>NUCLEOTIDE SEQUENCE</scope>
    <source>
        <strain evidence="2">Hsosn_3</strain>
        <tissue evidence="2">Leaf</tissue>
    </source>
</reference>
<dbReference type="Proteomes" id="UP001237642">
    <property type="component" value="Unassembled WGS sequence"/>
</dbReference>
<keyword evidence="3" id="KW-1185">Reference proteome</keyword>
<reference evidence="2" key="2">
    <citation type="submission" date="2023-05" db="EMBL/GenBank/DDBJ databases">
        <authorList>
            <person name="Schelkunov M.I."/>
        </authorList>
    </citation>
    <scope>NUCLEOTIDE SEQUENCE</scope>
    <source>
        <strain evidence="2">Hsosn_3</strain>
        <tissue evidence="2">Leaf</tissue>
    </source>
</reference>
<accession>A0AAD8HG21</accession>
<evidence type="ECO:0000313" key="3">
    <source>
        <dbReference type="Proteomes" id="UP001237642"/>
    </source>
</evidence>
<protein>
    <submittedName>
        <fullName evidence="2">Uncharacterized protein</fullName>
    </submittedName>
</protein>
<evidence type="ECO:0000256" key="1">
    <source>
        <dbReference type="SAM" id="MobiDB-lite"/>
    </source>
</evidence>
<gene>
    <name evidence="2" type="ORF">POM88_041260</name>
</gene>
<sequence length="288" mass="31771">MVEVGMSRLSLEAADDIDKEPANSEQVTKRMARKAELAANPPPSKVPDFLTHSQKAGKRFRNSEGIVKTAFQPSWGICDQDSIAGSSMLAMEWYRFSITPPDMVNLLARSGLEETEQLGSQAMYQMNSYFQTSIHQGRTLRDDLKASNKEKSRALKEAKEWETRAYAAEEDASSYKGKYEALESKSHQGIQQQSYLGLIKPSKFPNPWVPAVEAGDDPASDSEEEEAEEEEEEESQSSQFRGRRSASPVVGKGKGMAHPAEGKHRGVIREEKESSSGSSGSSSSRQGK</sequence>
<feature type="compositionally biased region" description="Low complexity" evidence="1">
    <location>
        <begin position="275"/>
        <end position="288"/>
    </location>
</feature>